<reference evidence="6" key="1">
    <citation type="submission" date="2019-06" db="EMBL/GenBank/DDBJ databases">
        <authorList>
            <person name="Murdoch R.W."/>
            <person name="Fathepure B."/>
        </authorList>
    </citation>
    <scope>NUCLEOTIDE SEQUENCE</scope>
</reference>
<name>A0A5B8RIP2_9ZZZZ</name>
<dbReference type="InterPro" id="IPR004113">
    <property type="entry name" value="FAD-bd_oxidored_4_C"/>
</dbReference>
<feature type="domain" description="FAD-binding oxidoreductase/transferase type 4 C-terminal" evidence="5">
    <location>
        <begin position="1"/>
        <end position="48"/>
    </location>
</feature>
<dbReference type="Pfam" id="PF02913">
    <property type="entry name" value="FAD-oxidase_C"/>
    <property type="match status" value="1"/>
</dbReference>
<evidence type="ECO:0000256" key="2">
    <source>
        <dbReference type="ARBA" id="ARBA00022630"/>
    </source>
</evidence>
<dbReference type="InterPro" id="IPR051914">
    <property type="entry name" value="FAD-linked_OxidoTrans_Type4"/>
</dbReference>
<accession>A0A5B8RIP2</accession>
<dbReference type="PANTHER" id="PTHR42934:SF1">
    <property type="entry name" value="GLYCOLATE OXIDASE SUBUNIT GLCD"/>
    <property type="match status" value="1"/>
</dbReference>
<dbReference type="PANTHER" id="PTHR42934">
    <property type="entry name" value="GLYCOLATE OXIDASE SUBUNIT GLCD"/>
    <property type="match status" value="1"/>
</dbReference>
<dbReference type="AlphaFoldDB" id="A0A5B8RIP2"/>
<keyword evidence="2" id="KW-0285">Flavoprotein</keyword>
<dbReference type="InterPro" id="IPR016164">
    <property type="entry name" value="FAD-linked_Oxase-like_C"/>
</dbReference>
<keyword evidence="4" id="KW-0560">Oxidoreductase</keyword>
<keyword evidence="3" id="KW-0274">FAD</keyword>
<dbReference type="EMBL" id="MN079284">
    <property type="protein sequence ID" value="QEA07572.1"/>
    <property type="molecule type" value="Genomic_DNA"/>
</dbReference>
<dbReference type="GO" id="GO:0016491">
    <property type="term" value="F:oxidoreductase activity"/>
    <property type="evidence" value="ECO:0007669"/>
    <property type="project" value="UniProtKB-KW"/>
</dbReference>
<evidence type="ECO:0000256" key="1">
    <source>
        <dbReference type="ARBA" id="ARBA00001974"/>
    </source>
</evidence>
<gene>
    <name evidence="6" type="ORF">KBTEX_03930</name>
</gene>
<evidence type="ECO:0000256" key="3">
    <source>
        <dbReference type="ARBA" id="ARBA00022827"/>
    </source>
</evidence>
<proteinExistence type="predicted"/>
<dbReference type="InterPro" id="IPR016171">
    <property type="entry name" value="Vanillyl_alc_oxidase_C-sub2"/>
</dbReference>
<dbReference type="GO" id="GO:0050660">
    <property type="term" value="F:flavin adenine dinucleotide binding"/>
    <property type="evidence" value="ECO:0007669"/>
    <property type="project" value="InterPro"/>
</dbReference>
<sequence>MGGTVTGEHGVGMEKINEMCVQFRTAELNQFHAVKHAFDPRGLLNPGKAVPTLARCAEFGAMHVHNGELPHPELERF</sequence>
<organism evidence="6">
    <name type="scientific">uncultured organism</name>
    <dbReference type="NCBI Taxonomy" id="155900"/>
    <lineage>
        <taxon>unclassified sequences</taxon>
        <taxon>environmental samples</taxon>
    </lineage>
</organism>
<protein>
    <recommendedName>
        <fullName evidence="5">FAD-binding oxidoreductase/transferase type 4 C-terminal domain-containing protein</fullName>
    </recommendedName>
</protein>
<evidence type="ECO:0000259" key="5">
    <source>
        <dbReference type="Pfam" id="PF02913"/>
    </source>
</evidence>
<comment type="cofactor">
    <cofactor evidence="1">
        <name>FAD</name>
        <dbReference type="ChEBI" id="CHEBI:57692"/>
    </cofactor>
</comment>
<dbReference type="Gene3D" id="1.10.45.10">
    <property type="entry name" value="Vanillyl-alcohol Oxidase, Chain A, domain 4"/>
    <property type="match status" value="1"/>
</dbReference>
<dbReference type="SUPFAM" id="SSF55103">
    <property type="entry name" value="FAD-linked oxidases, C-terminal domain"/>
    <property type="match status" value="1"/>
</dbReference>
<evidence type="ECO:0000313" key="6">
    <source>
        <dbReference type="EMBL" id="QEA07572.1"/>
    </source>
</evidence>
<evidence type="ECO:0000256" key="4">
    <source>
        <dbReference type="ARBA" id="ARBA00023002"/>
    </source>
</evidence>